<sequence length="226" mass="25528">MGPGTSEEAVSADYYEFKADAAAKVVTAKALLGVVGSFKFMLALTIFRDILTQLNLVSKAFQKAHVYYNDAREILASVKAGLTAQYLTPDFVGGEDDELHSIMDGLETRFPDDDKLSALCIFDFTRLPSTQEQWDASKTDFGLDEVDTLLKHFGTVQITSTRRYERFSRVREVAAEERVELGPVERREVAERRERRPRDVARHRERRRPRAAADEALPVDLGVERG</sequence>
<reference evidence="2 3" key="1">
    <citation type="submission" date="2024-03" db="EMBL/GenBank/DDBJ databases">
        <title>Aureococcus anophagefferens CCMP1851 and Kratosvirus quantuckense: Draft genome of a second virus-susceptible host strain in the model system.</title>
        <authorList>
            <person name="Chase E."/>
            <person name="Truchon A.R."/>
            <person name="Schepens W."/>
            <person name="Wilhelm S.W."/>
        </authorList>
    </citation>
    <scope>NUCLEOTIDE SEQUENCE [LARGE SCALE GENOMIC DNA]</scope>
    <source>
        <strain evidence="2 3">CCMP1851</strain>
    </source>
</reference>
<keyword evidence="3" id="KW-1185">Reference proteome</keyword>
<comment type="caution">
    <text evidence="2">The sequence shown here is derived from an EMBL/GenBank/DDBJ whole genome shotgun (WGS) entry which is preliminary data.</text>
</comment>
<protein>
    <submittedName>
        <fullName evidence="2">Uncharacterized protein</fullName>
    </submittedName>
</protein>
<evidence type="ECO:0000256" key="1">
    <source>
        <dbReference type="SAM" id="MobiDB-lite"/>
    </source>
</evidence>
<proteinExistence type="predicted"/>
<evidence type="ECO:0000313" key="2">
    <source>
        <dbReference type="EMBL" id="KAK7233338.1"/>
    </source>
</evidence>
<gene>
    <name evidence="2" type="ORF">SO694_00108059</name>
</gene>
<evidence type="ECO:0000313" key="3">
    <source>
        <dbReference type="Proteomes" id="UP001363151"/>
    </source>
</evidence>
<accession>A0ABR1FM44</accession>
<name>A0ABR1FM44_AURAN</name>
<dbReference type="Proteomes" id="UP001363151">
    <property type="component" value="Unassembled WGS sequence"/>
</dbReference>
<dbReference type="EMBL" id="JBBJCI010000361">
    <property type="protein sequence ID" value="KAK7233338.1"/>
    <property type="molecule type" value="Genomic_DNA"/>
</dbReference>
<feature type="region of interest" description="Disordered" evidence="1">
    <location>
        <begin position="185"/>
        <end position="226"/>
    </location>
</feature>
<organism evidence="2 3">
    <name type="scientific">Aureococcus anophagefferens</name>
    <name type="common">Harmful bloom alga</name>
    <dbReference type="NCBI Taxonomy" id="44056"/>
    <lineage>
        <taxon>Eukaryota</taxon>
        <taxon>Sar</taxon>
        <taxon>Stramenopiles</taxon>
        <taxon>Ochrophyta</taxon>
        <taxon>Pelagophyceae</taxon>
        <taxon>Pelagomonadales</taxon>
        <taxon>Pelagomonadaceae</taxon>
        <taxon>Aureococcus</taxon>
    </lineage>
</organism>
<feature type="compositionally biased region" description="Basic and acidic residues" evidence="1">
    <location>
        <begin position="185"/>
        <end position="202"/>
    </location>
</feature>